<dbReference type="InterPro" id="IPR007627">
    <property type="entry name" value="RNA_pol_sigma70_r2"/>
</dbReference>
<protein>
    <submittedName>
        <fullName evidence="8">RNA polymerase sigma factor</fullName>
    </submittedName>
</protein>
<dbReference type="InterPro" id="IPR039425">
    <property type="entry name" value="RNA_pol_sigma-70-like"/>
</dbReference>
<evidence type="ECO:0000259" key="7">
    <source>
        <dbReference type="Pfam" id="PF08281"/>
    </source>
</evidence>
<dbReference type="Pfam" id="PF04542">
    <property type="entry name" value="Sigma70_r2"/>
    <property type="match status" value="1"/>
</dbReference>
<evidence type="ECO:0000256" key="5">
    <source>
        <dbReference type="ARBA" id="ARBA00023163"/>
    </source>
</evidence>
<evidence type="ECO:0000256" key="3">
    <source>
        <dbReference type="ARBA" id="ARBA00023082"/>
    </source>
</evidence>
<feature type="domain" description="RNA polymerase sigma-70 region 2" evidence="6">
    <location>
        <begin position="9"/>
        <end position="74"/>
    </location>
</feature>
<dbReference type="NCBIfam" id="TIGR02937">
    <property type="entry name" value="sigma70-ECF"/>
    <property type="match status" value="1"/>
</dbReference>
<dbReference type="InterPro" id="IPR013325">
    <property type="entry name" value="RNA_pol_sigma_r2"/>
</dbReference>
<accession>A0ABV8H0E2</accession>
<dbReference type="PANTHER" id="PTHR43133">
    <property type="entry name" value="RNA POLYMERASE ECF-TYPE SIGMA FACTO"/>
    <property type="match status" value="1"/>
</dbReference>
<proteinExistence type="inferred from homology"/>
<evidence type="ECO:0000256" key="1">
    <source>
        <dbReference type="ARBA" id="ARBA00010641"/>
    </source>
</evidence>
<dbReference type="InterPro" id="IPR013249">
    <property type="entry name" value="RNA_pol_sigma70_r4_t2"/>
</dbReference>
<keyword evidence="9" id="KW-1185">Reference proteome</keyword>
<keyword evidence="4" id="KW-0238">DNA-binding</keyword>
<dbReference type="InterPro" id="IPR036388">
    <property type="entry name" value="WH-like_DNA-bd_sf"/>
</dbReference>
<dbReference type="EMBL" id="JBHSAO010000008">
    <property type="protein sequence ID" value="MFC4024666.1"/>
    <property type="molecule type" value="Genomic_DNA"/>
</dbReference>
<dbReference type="Pfam" id="PF08281">
    <property type="entry name" value="Sigma70_r4_2"/>
    <property type="match status" value="1"/>
</dbReference>
<dbReference type="InterPro" id="IPR014284">
    <property type="entry name" value="RNA_pol_sigma-70_dom"/>
</dbReference>
<dbReference type="PANTHER" id="PTHR43133:SF52">
    <property type="entry name" value="ECF RNA POLYMERASE SIGMA FACTOR SIGL"/>
    <property type="match status" value="1"/>
</dbReference>
<dbReference type="SUPFAM" id="SSF88659">
    <property type="entry name" value="Sigma3 and sigma4 domains of RNA polymerase sigma factors"/>
    <property type="match status" value="1"/>
</dbReference>
<keyword evidence="3" id="KW-0731">Sigma factor</keyword>
<keyword evidence="5" id="KW-0804">Transcription</keyword>
<dbReference type="SUPFAM" id="SSF88946">
    <property type="entry name" value="Sigma2 domain of RNA polymerase sigma factors"/>
    <property type="match status" value="1"/>
</dbReference>
<comment type="similarity">
    <text evidence="1">Belongs to the sigma-70 factor family. ECF subfamily.</text>
</comment>
<evidence type="ECO:0000256" key="4">
    <source>
        <dbReference type="ARBA" id="ARBA00023125"/>
    </source>
</evidence>
<gene>
    <name evidence="8" type="ORF">ACFOUV_12755</name>
</gene>
<reference evidence="9" key="1">
    <citation type="journal article" date="2019" name="Int. J. Syst. Evol. Microbiol.">
        <title>The Global Catalogue of Microorganisms (GCM) 10K type strain sequencing project: providing services to taxonomists for standard genome sequencing and annotation.</title>
        <authorList>
            <consortium name="The Broad Institute Genomics Platform"/>
            <consortium name="The Broad Institute Genome Sequencing Center for Infectious Disease"/>
            <person name="Wu L."/>
            <person name="Ma J."/>
        </authorList>
    </citation>
    <scope>NUCLEOTIDE SEQUENCE [LARGE SCALE GENOMIC DNA]</scope>
    <source>
        <strain evidence="9">IBRC-M 10703</strain>
    </source>
</reference>
<feature type="domain" description="RNA polymerase sigma factor 70 region 4 type 2" evidence="7">
    <location>
        <begin position="102"/>
        <end position="154"/>
    </location>
</feature>
<evidence type="ECO:0000259" key="6">
    <source>
        <dbReference type="Pfam" id="PF04542"/>
    </source>
</evidence>
<organism evidence="8 9">
    <name type="scientific">Oceanobacillus longus</name>
    <dbReference type="NCBI Taxonomy" id="930120"/>
    <lineage>
        <taxon>Bacteria</taxon>
        <taxon>Bacillati</taxon>
        <taxon>Bacillota</taxon>
        <taxon>Bacilli</taxon>
        <taxon>Bacillales</taxon>
        <taxon>Bacillaceae</taxon>
        <taxon>Oceanobacillus</taxon>
    </lineage>
</organism>
<evidence type="ECO:0000313" key="8">
    <source>
        <dbReference type="EMBL" id="MFC4024666.1"/>
    </source>
</evidence>
<dbReference type="RefSeq" id="WP_379497153.1">
    <property type="nucleotide sequence ID" value="NZ_JBHSAO010000008.1"/>
</dbReference>
<evidence type="ECO:0000313" key="9">
    <source>
        <dbReference type="Proteomes" id="UP001595772"/>
    </source>
</evidence>
<comment type="caution">
    <text evidence="8">The sequence shown here is derived from an EMBL/GenBank/DDBJ whole genome shotgun (WGS) entry which is preliminary data.</text>
</comment>
<name>A0ABV8H0E2_9BACI</name>
<dbReference type="InterPro" id="IPR013324">
    <property type="entry name" value="RNA_pol_sigma_r3/r4-like"/>
</dbReference>
<evidence type="ECO:0000256" key="2">
    <source>
        <dbReference type="ARBA" id="ARBA00023015"/>
    </source>
</evidence>
<dbReference type="Proteomes" id="UP001595772">
    <property type="component" value="Unassembled WGS sequence"/>
</dbReference>
<keyword evidence="2" id="KW-0805">Transcription regulation</keyword>
<dbReference type="Gene3D" id="1.10.1740.10">
    <property type="match status" value="1"/>
</dbReference>
<dbReference type="Gene3D" id="1.10.10.10">
    <property type="entry name" value="Winged helix-like DNA-binding domain superfamily/Winged helix DNA-binding domain"/>
    <property type="match status" value="1"/>
</dbReference>
<sequence>MVTQLEDIYNTYFKDVFLYVYSLSGDKHIAEDITSETFMKALTSLDSFRGDSDIHVWLCQIAKNSYYSYLRKKKSFVDLESLPEPASEDNVEQEISTSEASMKVHEIIQNLKEPYKKVFTLRVFGELSFKQIGNLFAKSDNWACVTYHRARKKIKARLGDYR</sequence>